<dbReference type="SUPFAM" id="SSF50978">
    <property type="entry name" value="WD40 repeat-like"/>
    <property type="match status" value="2"/>
</dbReference>
<feature type="domain" description="EML-like second beta-propeller" evidence="4">
    <location>
        <begin position="682"/>
        <end position="844"/>
    </location>
</feature>
<feature type="repeat" description="WD" evidence="3">
    <location>
        <begin position="842"/>
        <end position="883"/>
    </location>
</feature>
<dbReference type="InterPro" id="IPR019775">
    <property type="entry name" value="WD40_repeat_CS"/>
</dbReference>
<dbReference type="InterPro" id="IPR027417">
    <property type="entry name" value="P-loop_NTPase"/>
</dbReference>
<dbReference type="InterPro" id="IPR036322">
    <property type="entry name" value="WD40_repeat_dom_sf"/>
</dbReference>
<gene>
    <name evidence="5" type="ORF">IQ247_12985</name>
</gene>
<evidence type="ECO:0000256" key="1">
    <source>
        <dbReference type="ARBA" id="ARBA00022574"/>
    </source>
</evidence>
<dbReference type="SMART" id="SM00320">
    <property type="entry name" value="WD40"/>
    <property type="match status" value="14"/>
</dbReference>
<feature type="repeat" description="WD" evidence="3">
    <location>
        <begin position="923"/>
        <end position="964"/>
    </location>
</feature>
<evidence type="ECO:0000259" key="4">
    <source>
        <dbReference type="Pfam" id="PF23414"/>
    </source>
</evidence>
<feature type="repeat" description="WD" evidence="3">
    <location>
        <begin position="716"/>
        <end position="757"/>
    </location>
</feature>
<name>A0A8J7K0C9_9CYAN</name>
<dbReference type="PANTHER" id="PTHR19879">
    <property type="entry name" value="TRANSCRIPTION INITIATION FACTOR TFIID"/>
    <property type="match status" value="1"/>
</dbReference>
<dbReference type="InterPro" id="IPR015943">
    <property type="entry name" value="WD40/YVTN_repeat-like_dom_sf"/>
</dbReference>
<feature type="repeat" description="WD" evidence="3">
    <location>
        <begin position="801"/>
        <end position="834"/>
    </location>
</feature>
<sequence>MTESPSHYEYQIGGSLSVNASSYVTRQADAEFYQALKAGEFCYVLNSRQMGKSSLRVQTMQKLQANGIVCAFIDLTGIGKEDVTAEKWYAGIVQSLVSSCQLTKKINWRIWWKERRDLLSPVQRFNLFIDEVLLVEIQQKIIIFVDEIDRVLSQTFSLDDFFALIRFFYNKRVDNQTYKRLTFALLGVATPSDLIADKTQTPFNIGKAIELHGFKVDEVQPLVKGLERKVDNPQAVIQEILNWTGGQPFLTQKLCQLVISKTNKNHLVATQLIEDIVQKLIIENWQAQDEPEHLKTIRDRILRNEQKAGRLLVIYQKILHQGELIADGSLEQTDLRLSGLVVQQQGKLRIYNRIYKQVFNKIWVEKQLINLRPYSQNFNIWVNSHYQDESRLLRGQALQDVLLWANNHNLSSLDYRFLTASQELEQREVKYNLAIKEKESQILTQAHKKAIKIISLGSIFLVISFVAALFTNVQLSKARLEQAEADILLTSVYSQRAFDTSPFQALLQGLKAASKLQNLAKLSSVNQQTRSSVLSALQQAIYSIREKNRLEGHHDKIRGINFSPDGKIIASASADNTVKLWNAKNGALLRSLIGHTNSVWSVSFSPDGQIIASTASDGTIKLWNVNGTLIKTLKGHNSILLDVSFSFDGKILAVGAANGKVGLFDIDNGSLIKIIDGHTQPVWSVDLSPDNLLATASLDRTVKLWNISDNTLIKTFKGHTNKIASVNFSPDGKLLATASFDNTIKLWNVSDGTLIHTFTDHIAPVHSVTFSPNGRKIISSSEDGTIKLWNLNQTQIKPQTFKGHNGHVLNVVFSPDGKTLASTSSDSTIRLWNIHGIEPQTLENHSAEVWDVIFSPDGKTLVSTSADKTVKLWNLKKSLLQTVNNHEQVRSISFNPNGKTLALSSDDGFIKLWHFNNSKLQTFKRHDERLSRVNFSPDGEILASAGDNGIARLWNPFNGTVLQTFKADNNMLTGNRLTGISFSPDGKIIASVSDEPAIKLWNVENGNLAKTFPKAHSDRITSVNFNPNGQLIASASADNTVKLWRVKDGKLINTLKKHSNWVTNVRFSPNGKTLASASLDSTINLWNVDDGNLIQTFESHRSGVWVTSISFSPDGKTIASANRDGTVKLWKVDLSLDDSIKIGCNWLQDYLAIHPQEQELKTICNQP</sequence>
<feature type="repeat" description="WD" evidence="3">
    <location>
        <begin position="550"/>
        <end position="591"/>
    </location>
</feature>
<dbReference type="PROSITE" id="PS00678">
    <property type="entry name" value="WD_REPEATS_1"/>
    <property type="match status" value="8"/>
</dbReference>
<dbReference type="InterPro" id="IPR055442">
    <property type="entry name" value="Beta-prop_EML-like_2nd"/>
</dbReference>
<feature type="repeat" description="WD" evidence="3">
    <location>
        <begin position="592"/>
        <end position="626"/>
    </location>
</feature>
<feature type="repeat" description="WD" evidence="3">
    <location>
        <begin position="882"/>
        <end position="923"/>
    </location>
</feature>
<dbReference type="InterPro" id="IPR020472">
    <property type="entry name" value="WD40_PAC1"/>
</dbReference>
<feature type="repeat" description="WD" evidence="3">
    <location>
        <begin position="758"/>
        <end position="799"/>
    </location>
</feature>
<dbReference type="Proteomes" id="UP000620559">
    <property type="component" value="Unassembled WGS sequence"/>
</dbReference>
<feature type="repeat" description="WD" evidence="3">
    <location>
        <begin position="675"/>
        <end position="715"/>
    </location>
</feature>
<dbReference type="AlphaFoldDB" id="A0A8J7K0C9"/>
<protein>
    <submittedName>
        <fullName evidence="5">AAA-like domain-containing protein</fullName>
    </submittedName>
</protein>
<dbReference type="PROSITE" id="PS50294">
    <property type="entry name" value="WD_REPEATS_REGION"/>
    <property type="match status" value="12"/>
</dbReference>
<dbReference type="Pfam" id="PF00400">
    <property type="entry name" value="WD40"/>
    <property type="match status" value="9"/>
</dbReference>
<dbReference type="Pfam" id="PF23414">
    <property type="entry name" value="Beta-prop_EML_2"/>
    <property type="match status" value="1"/>
</dbReference>
<feature type="repeat" description="WD" evidence="3">
    <location>
        <begin position="1055"/>
        <end position="1096"/>
    </location>
</feature>
<feature type="repeat" description="WD" evidence="3">
    <location>
        <begin position="1013"/>
        <end position="1054"/>
    </location>
</feature>
<accession>A0A8J7K0C9</accession>
<feature type="repeat" description="WD" evidence="3">
    <location>
        <begin position="633"/>
        <end position="674"/>
    </location>
</feature>
<keyword evidence="2" id="KW-0677">Repeat</keyword>
<dbReference type="CDD" id="cd00200">
    <property type="entry name" value="WD40"/>
    <property type="match status" value="2"/>
</dbReference>
<feature type="repeat" description="WD" evidence="3">
    <location>
        <begin position="1106"/>
        <end position="1133"/>
    </location>
</feature>
<comment type="caution">
    <text evidence="5">The sequence shown here is derived from an EMBL/GenBank/DDBJ whole genome shotgun (WGS) entry which is preliminary data.</text>
</comment>
<dbReference type="EMBL" id="JADEWL010000036">
    <property type="protein sequence ID" value="MBE9213571.1"/>
    <property type="molecule type" value="Genomic_DNA"/>
</dbReference>
<keyword evidence="1 3" id="KW-0853">WD repeat</keyword>
<dbReference type="InterPro" id="IPR001680">
    <property type="entry name" value="WD40_rpt"/>
</dbReference>
<dbReference type="SUPFAM" id="SSF52540">
    <property type="entry name" value="P-loop containing nucleoside triphosphate hydrolases"/>
    <property type="match status" value="1"/>
</dbReference>
<evidence type="ECO:0000256" key="2">
    <source>
        <dbReference type="ARBA" id="ARBA00022737"/>
    </source>
</evidence>
<dbReference type="RefSeq" id="WP_193920610.1">
    <property type="nucleotide sequence ID" value="NZ_JADEWL010000036.1"/>
</dbReference>
<dbReference type="Pfam" id="PF14516">
    <property type="entry name" value="AAA_35"/>
    <property type="match status" value="1"/>
</dbReference>
<dbReference type="PRINTS" id="PR00320">
    <property type="entry name" value="GPROTEINBRPT"/>
</dbReference>
<evidence type="ECO:0000256" key="3">
    <source>
        <dbReference type="PROSITE-ProRule" id="PRU00221"/>
    </source>
</evidence>
<dbReference type="Gene3D" id="3.40.50.300">
    <property type="entry name" value="P-loop containing nucleotide triphosphate hydrolases"/>
    <property type="match status" value="1"/>
</dbReference>
<feature type="repeat" description="WD" evidence="3">
    <location>
        <begin position="977"/>
        <end position="1011"/>
    </location>
</feature>
<reference evidence="5" key="1">
    <citation type="submission" date="2020-10" db="EMBL/GenBank/DDBJ databases">
        <authorList>
            <person name="Castelo-Branco R."/>
            <person name="Eusebio N."/>
            <person name="Adriana R."/>
            <person name="Vieira A."/>
            <person name="Brugerolle De Fraissinette N."/>
            <person name="Rezende De Castro R."/>
            <person name="Schneider M.P."/>
            <person name="Vasconcelos V."/>
            <person name="Leao P.N."/>
        </authorList>
    </citation>
    <scope>NUCLEOTIDE SEQUENCE</scope>
    <source>
        <strain evidence="5">LEGE 06105</strain>
    </source>
</reference>
<organism evidence="5 6">
    <name type="scientific">Plectonema cf. radiosum LEGE 06105</name>
    <dbReference type="NCBI Taxonomy" id="945769"/>
    <lineage>
        <taxon>Bacteria</taxon>
        <taxon>Bacillati</taxon>
        <taxon>Cyanobacteriota</taxon>
        <taxon>Cyanophyceae</taxon>
        <taxon>Oscillatoriophycideae</taxon>
        <taxon>Oscillatoriales</taxon>
        <taxon>Microcoleaceae</taxon>
        <taxon>Plectonema</taxon>
    </lineage>
</organism>
<evidence type="ECO:0000313" key="6">
    <source>
        <dbReference type="Proteomes" id="UP000620559"/>
    </source>
</evidence>
<dbReference type="PANTHER" id="PTHR19879:SF9">
    <property type="entry name" value="TRANSCRIPTION INITIATION FACTOR TFIID SUBUNIT 5"/>
    <property type="match status" value="1"/>
</dbReference>
<keyword evidence="6" id="KW-1185">Reference proteome</keyword>
<proteinExistence type="predicted"/>
<evidence type="ECO:0000313" key="5">
    <source>
        <dbReference type="EMBL" id="MBE9213571.1"/>
    </source>
</evidence>
<dbReference type="Gene3D" id="2.130.10.10">
    <property type="entry name" value="YVTN repeat-like/Quinoprotein amine dehydrogenase"/>
    <property type="match status" value="6"/>
</dbReference>
<dbReference type="PROSITE" id="PS50082">
    <property type="entry name" value="WD_REPEATS_2"/>
    <property type="match status" value="14"/>
</dbReference>